<dbReference type="PANTHER" id="PTHR13812:SF19">
    <property type="entry name" value="KETIMINE REDUCTASE MU-CRYSTALLIN"/>
    <property type="match status" value="1"/>
</dbReference>
<dbReference type="InterPro" id="IPR023401">
    <property type="entry name" value="ODC_N"/>
</dbReference>
<comment type="caution">
    <text evidence="1">The sequence shown here is derived from an EMBL/GenBank/DDBJ whole genome shotgun (WGS) entry which is preliminary data.</text>
</comment>
<dbReference type="EMBL" id="JAHSTP010000002">
    <property type="protein sequence ID" value="MBZ6150715.1"/>
    <property type="molecule type" value="Genomic_DNA"/>
</dbReference>
<dbReference type="Pfam" id="PF02423">
    <property type="entry name" value="OCD_Mu_crystall"/>
    <property type="match status" value="1"/>
</dbReference>
<dbReference type="InterPro" id="IPR036291">
    <property type="entry name" value="NAD(P)-bd_dom_sf"/>
</dbReference>
<evidence type="ECO:0000313" key="1">
    <source>
        <dbReference type="EMBL" id="MBZ6150715.1"/>
    </source>
</evidence>
<dbReference type="Gene3D" id="3.40.50.720">
    <property type="entry name" value="NAD(P)-binding Rossmann-like Domain"/>
    <property type="match status" value="1"/>
</dbReference>
<dbReference type="NCBIfam" id="NF004793">
    <property type="entry name" value="PRK06141.1"/>
    <property type="match status" value="1"/>
</dbReference>
<dbReference type="SUPFAM" id="SSF51735">
    <property type="entry name" value="NAD(P)-binding Rossmann-fold domains"/>
    <property type="match status" value="1"/>
</dbReference>
<proteinExistence type="predicted"/>
<gene>
    <name evidence="1" type="ORF">KVH32_05970</name>
</gene>
<keyword evidence="2" id="KW-1185">Reference proteome</keyword>
<accession>A0ABS7W061</accession>
<dbReference type="Gene3D" id="3.30.1780.10">
    <property type="entry name" value="ornithine cyclodeaminase, domain 1"/>
    <property type="match status" value="1"/>
</dbReference>
<dbReference type="PANTHER" id="PTHR13812">
    <property type="entry name" value="KETIMINE REDUCTASE MU-CRYSTALLIN"/>
    <property type="match status" value="1"/>
</dbReference>
<dbReference type="Proteomes" id="UP000758701">
    <property type="component" value="Unassembled WGS sequence"/>
</dbReference>
<sequence length="319" mass="33373">MLHIDAEQTVAALPFDRLVPALRDGFVRGAHSPDRHHHAVDGGGDATLLLMPAWSEGGFLGVKLVNVFPRNAALGRPALSSAYILASAVTGEHLAVIDGDELTRRRTMATSALAATYLARPDSGVLLVVGAGHVASRTADAYRSVLGIHTVLVHSRSGDSARRLADRLSGQGLDARAVTDLPAAVAEADVVSCATLATEPVVRGEWLRPGTHLDLVGSFRPTMRESDDQCVRRGSVFIDTPQAVRESGDLTQPLESGVLTPDDIRGTLSGLCGGTVPGRRSPEEITVFKSVGSALADLTAAAAVYQACGPSSESTMSQE</sequence>
<organism evidence="1 2">
    <name type="scientific">Streptomyces olivaceus</name>
    <dbReference type="NCBI Taxonomy" id="47716"/>
    <lineage>
        <taxon>Bacteria</taxon>
        <taxon>Bacillati</taxon>
        <taxon>Actinomycetota</taxon>
        <taxon>Actinomycetes</taxon>
        <taxon>Kitasatosporales</taxon>
        <taxon>Streptomycetaceae</taxon>
        <taxon>Streptomyces</taxon>
    </lineage>
</organism>
<dbReference type="RefSeq" id="WP_037767608.1">
    <property type="nucleotide sequence ID" value="NZ_BNEG01000002.1"/>
</dbReference>
<evidence type="ECO:0000313" key="2">
    <source>
        <dbReference type="Proteomes" id="UP000758701"/>
    </source>
</evidence>
<dbReference type="InterPro" id="IPR003462">
    <property type="entry name" value="ODC_Mu_crystall"/>
</dbReference>
<protein>
    <submittedName>
        <fullName evidence="1">Ornithine cyclodeaminase family protein</fullName>
    </submittedName>
</protein>
<dbReference type="PIRSF" id="PIRSF001439">
    <property type="entry name" value="CryM"/>
    <property type="match status" value="1"/>
</dbReference>
<reference evidence="1 2" key="1">
    <citation type="submission" date="2021-06" db="EMBL/GenBank/DDBJ databases">
        <title>Ecological speciation of a Streptomyces species isolated from different habitats and geographic origins.</title>
        <authorList>
            <person name="Wang J."/>
        </authorList>
    </citation>
    <scope>NUCLEOTIDE SEQUENCE [LARGE SCALE GENOMIC DNA]</scope>
    <source>
        <strain evidence="1 2">FXJ8.012</strain>
    </source>
</reference>
<name>A0ABS7W061_STROV</name>